<gene>
    <name evidence="1" type="ORF">bsdtb5_14070</name>
</gene>
<proteinExistence type="predicted"/>
<reference evidence="1 2" key="1">
    <citation type="submission" date="2020-11" db="EMBL/GenBank/DDBJ databases">
        <title>Draft genome sequencing of a Lachnospiraceae strain isolated from anoxic soil subjected to BSD treatment.</title>
        <authorList>
            <person name="Uek A."/>
            <person name="Tonouchi A."/>
        </authorList>
    </citation>
    <scope>NUCLEOTIDE SEQUENCE [LARGE SCALE GENOMIC DNA]</scope>
    <source>
        <strain evidence="1 2">TB5</strain>
    </source>
</reference>
<name>A0A7R7IC09_9FIRM</name>
<keyword evidence="2" id="KW-1185">Reference proteome</keyword>
<dbReference type="KEGG" id="ahb:bsdtb5_14070"/>
<evidence type="ECO:0000313" key="2">
    <source>
        <dbReference type="Proteomes" id="UP000595897"/>
    </source>
</evidence>
<sequence length="50" mass="6206">MLKRRKELSYKYLSYFDKYKSKRRLLEIPQTGRISNTIELSDLYNFRTQN</sequence>
<evidence type="ECO:0000313" key="1">
    <source>
        <dbReference type="EMBL" id="BCN30112.1"/>
    </source>
</evidence>
<organism evidence="1 2">
    <name type="scientific">Anaeromicropila herbilytica</name>
    <dbReference type="NCBI Taxonomy" id="2785025"/>
    <lineage>
        <taxon>Bacteria</taxon>
        <taxon>Bacillati</taxon>
        <taxon>Bacillota</taxon>
        <taxon>Clostridia</taxon>
        <taxon>Lachnospirales</taxon>
        <taxon>Lachnospiraceae</taxon>
        <taxon>Anaeromicropila</taxon>
    </lineage>
</organism>
<dbReference type="EMBL" id="AP024169">
    <property type="protein sequence ID" value="BCN30112.1"/>
    <property type="molecule type" value="Genomic_DNA"/>
</dbReference>
<dbReference type="AlphaFoldDB" id="A0A7R7IC09"/>
<protein>
    <submittedName>
        <fullName evidence="1">Uncharacterized protein</fullName>
    </submittedName>
</protein>
<dbReference type="Proteomes" id="UP000595897">
    <property type="component" value="Chromosome"/>
</dbReference>
<accession>A0A7R7IC09</accession>